<dbReference type="Gene3D" id="3.30.1400.10">
    <property type="entry name" value="ZipA, C-terminal FtsZ-binding domain"/>
    <property type="match status" value="1"/>
</dbReference>
<evidence type="ECO:0000256" key="5">
    <source>
        <dbReference type="ARBA" id="ARBA00022989"/>
    </source>
</evidence>
<keyword evidence="3 8" id="KW-0132">Cell division</keyword>
<evidence type="ECO:0000313" key="13">
    <source>
        <dbReference type="Proteomes" id="UP000311008"/>
    </source>
</evidence>
<gene>
    <name evidence="12" type="ORF">FIU01_06095</name>
</gene>
<comment type="subcellular location">
    <subcellularLocation>
        <location evidence="9">Cell inner membrane</location>
        <topology evidence="9">Single-pass type I membrane protein</topology>
    </subcellularLocation>
</comment>
<evidence type="ECO:0000256" key="9">
    <source>
        <dbReference type="RuleBase" id="RU003613"/>
    </source>
</evidence>
<comment type="similarity">
    <text evidence="8">Belongs to the ZipA family.</text>
</comment>
<evidence type="ECO:0000313" key="12">
    <source>
        <dbReference type="EMBL" id="QDC44132.1"/>
    </source>
</evidence>
<dbReference type="Pfam" id="PF04354">
    <property type="entry name" value="ZipA_C"/>
    <property type="match status" value="1"/>
</dbReference>
<keyword evidence="13" id="KW-1185">Reference proteome</keyword>
<feature type="domain" description="ZipA C-terminal FtsZ-binding" evidence="11">
    <location>
        <begin position="345"/>
        <end position="470"/>
    </location>
</feature>
<evidence type="ECO:0000256" key="2">
    <source>
        <dbReference type="ARBA" id="ARBA00022519"/>
    </source>
</evidence>
<dbReference type="AlphaFoldDB" id="A0A5B8CS57"/>
<dbReference type="GO" id="GO:0005886">
    <property type="term" value="C:plasma membrane"/>
    <property type="evidence" value="ECO:0007669"/>
    <property type="project" value="UniProtKB-SubCell"/>
</dbReference>
<evidence type="ECO:0000256" key="3">
    <source>
        <dbReference type="ARBA" id="ARBA00022618"/>
    </source>
</evidence>
<name>A0A5B8CS57_9PROT</name>
<dbReference type="PANTHER" id="PTHR38685:SF1">
    <property type="entry name" value="CELL DIVISION PROTEIN ZIPA"/>
    <property type="match status" value="1"/>
</dbReference>
<reference evidence="13" key="1">
    <citation type="journal article" date="2019" name="ISME J.">
        <title>Evolution in action: habitat transition from sediment to the pelagial leads to genome streamlining in Methylophilaceae.</title>
        <authorList>
            <person name="Salcher M."/>
            <person name="Schaefle D."/>
            <person name="Kaspar M."/>
            <person name="Neuenschwander S.M."/>
            <person name="Ghai R."/>
        </authorList>
    </citation>
    <scope>NUCLEOTIDE SEQUENCE [LARGE SCALE GENOMIC DNA]</scope>
    <source>
        <strain evidence="13">MMS-M-51</strain>
    </source>
</reference>
<evidence type="ECO:0000256" key="4">
    <source>
        <dbReference type="ARBA" id="ARBA00022692"/>
    </source>
</evidence>
<evidence type="ECO:0000259" key="11">
    <source>
        <dbReference type="SMART" id="SM00771"/>
    </source>
</evidence>
<dbReference type="KEGG" id="mmec:FIU01_06095"/>
<dbReference type="RefSeq" id="WP_140003468.1">
    <property type="nucleotide sequence ID" value="NZ_CP040946.1"/>
</dbReference>
<dbReference type="Proteomes" id="UP000311008">
    <property type="component" value="Chromosome"/>
</dbReference>
<dbReference type="InterPro" id="IPR036765">
    <property type="entry name" value="ZipA_FtsZ-bd_C_sf"/>
</dbReference>
<dbReference type="PANTHER" id="PTHR38685">
    <property type="entry name" value="CELL DIVISION PROTEIN ZIPA"/>
    <property type="match status" value="1"/>
</dbReference>
<organism evidence="12 13">
    <name type="scientific">Methylophilus medardicus</name>
    <dbReference type="NCBI Taxonomy" id="2588534"/>
    <lineage>
        <taxon>Bacteria</taxon>
        <taxon>Pseudomonadati</taxon>
        <taxon>Pseudomonadota</taxon>
        <taxon>Betaproteobacteria</taxon>
        <taxon>Nitrosomonadales</taxon>
        <taxon>Methylophilaceae</taxon>
        <taxon>Methylophilus</taxon>
    </lineage>
</organism>
<evidence type="ECO:0000256" key="7">
    <source>
        <dbReference type="ARBA" id="ARBA00023306"/>
    </source>
</evidence>
<comment type="function">
    <text evidence="8">Essential cell division protein that stabilizes the FtsZ protofilaments by cross-linking them and that serves as a cytoplasmic membrane anchor for the Z ring. Also required for the recruitment to the septal ring of downstream cell division proteins.</text>
</comment>
<keyword evidence="2 9" id="KW-0997">Cell inner membrane</keyword>
<feature type="transmembrane region" description="Helical" evidence="10">
    <location>
        <begin position="6"/>
        <end position="25"/>
    </location>
</feature>
<dbReference type="SMART" id="SM00771">
    <property type="entry name" value="ZipA_C"/>
    <property type="match status" value="1"/>
</dbReference>
<dbReference type="GO" id="GO:0000917">
    <property type="term" value="P:division septum assembly"/>
    <property type="evidence" value="ECO:0007669"/>
    <property type="project" value="TreeGrafter"/>
</dbReference>
<proteinExistence type="inferred from homology"/>
<keyword evidence="4 9" id="KW-0812">Transmembrane</keyword>
<keyword evidence="7 8" id="KW-0131">Cell cycle</keyword>
<evidence type="ECO:0000256" key="6">
    <source>
        <dbReference type="ARBA" id="ARBA00023136"/>
    </source>
</evidence>
<evidence type="ECO:0000256" key="8">
    <source>
        <dbReference type="RuleBase" id="RU003612"/>
    </source>
</evidence>
<dbReference type="InterPro" id="IPR011919">
    <property type="entry name" value="Cell_div_ZipA"/>
</dbReference>
<evidence type="ECO:0000256" key="10">
    <source>
        <dbReference type="SAM" id="Phobius"/>
    </source>
</evidence>
<dbReference type="SUPFAM" id="SSF64383">
    <property type="entry name" value="Cell-division protein ZipA, C-terminal domain"/>
    <property type="match status" value="1"/>
</dbReference>
<dbReference type="GO" id="GO:0032153">
    <property type="term" value="C:cell division site"/>
    <property type="evidence" value="ECO:0007669"/>
    <property type="project" value="TreeGrafter"/>
</dbReference>
<evidence type="ECO:0000256" key="1">
    <source>
        <dbReference type="ARBA" id="ARBA00022475"/>
    </source>
</evidence>
<protein>
    <recommendedName>
        <fullName evidence="8">Cell division protein ZipA</fullName>
    </recommendedName>
</protein>
<dbReference type="EMBL" id="CP040946">
    <property type="protein sequence ID" value="QDC44132.1"/>
    <property type="molecule type" value="Genomic_DNA"/>
</dbReference>
<dbReference type="InterPro" id="IPR007449">
    <property type="entry name" value="ZipA_FtsZ-bd_C"/>
</dbReference>
<keyword evidence="1 9" id="KW-1003">Cell membrane</keyword>
<keyword evidence="6 9" id="KW-0472">Membrane</keyword>
<accession>A0A5B8CS57</accession>
<keyword evidence="5 10" id="KW-1133">Transmembrane helix</keyword>
<sequence length="494" mass="53238">MSDLWMILVLLGVSIVLAVVVFNWWQEKKYRKDVEYRFSHTRGDLLDNEPTAKPREALNQEATQPAGAHQSAPIQPSISEDVEGWMSEPRVRQSPKVEPDFLTDDQAHRNVSAATTASSDKNGLNLQASASVPKTAPIKTAAVPAAPAKAPMTKAEPAISPTAFPTAPVAQTFDAVKPTAFDAVPADDAADAYAPQIAADAGVTDAPLSASQTSILPAAVHPSMDWVGLIDAPLGVMLAELEDMQAEVRTFPQYATLWAQSATTGDWQDVLSLDAKAMRDQTPASQVACSLQLADRGGPVDEETLIRFKKSMETLARALGLTVDWQGGYEPSQQAQSIDGFCIEVDKAVEFHVLANQGMFHATKLRGLAEACGMHLSADGRFELFNNDGQLEFSVRNYEGKPFSADMLKTAVMTGVTFQLDIPTTPHSLQVFDHMVDIASSMASSLNASVIDVNRKPIGEVQLDKIRQQLKNISNAMAAQGIVPGSSHAKRLFS</sequence>
<dbReference type="OrthoDB" id="8521018at2"/>